<reference evidence="7 8" key="1">
    <citation type="submission" date="2023-11" db="EMBL/GenBank/DDBJ databases">
        <authorList>
            <person name="Xu M."/>
            <person name="Jiang T."/>
        </authorList>
    </citation>
    <scope>NUCLEOTIDE SEQUENCE [LARGE SCALE GENOMIC DNA]</scope>
    <source>
        <strain evidence="7 8">SD</strain>
    </source>
</reference>
<protein>
    <submittedName>
        <fullName evidence="7">Uncharacterized protein</fullName>
    </submittedName>
</protein>
<evidence type="ECO:0000256" key="3">
    <source>
        <dbReference type="ARBA" id="ARBA00022519"/>
    </source>
</evidence>
<dbReference type="InterPro" id="IPR004960">
    <property type="entry name" value="LipA_acyltrans"/>
</dbReference>
<gene>
    <name evidence="7" type="ORF">SK069_17950</name>
</gene>
<evidence type="ECO:0000256" key="4">
    <source>
        <dbReference type="ARBA" id="ARBA00022679"/>
    </source>
</evidence>
<dbReference type="Pfam" id="PF03279">
    <property type="entry name" value="Lip_A_acyltrans"/>
    <property type="match status" value="1"/>
</dbReference>
<dbReference type="EMBL" id="JAXAVX010000015">
    <property type="protein sequence ID" value="MDX8153487.1"/>
    <property type="molecule type" value="Genomic_DNA"/>
</dbReference>
<keyword evidence="4" id="KW-0808">Transferase</keyword>
<evidence type="ECO:0000256" key="5">
    <source>
        <dbReference type="ARBA" id="ARBA00023136"/>
    </source>
</evidence>
<keyword evidence="2" id="KW-1003">Cell membrane</keyword>
<dbReference type="RefSeq" id="WP_319955637.1">
    <property type="nucleotide sequence ID" value="NZ_JAXAVX010000015.1"/>
</dbReference>
<sequence length="318" mass="35070">MDDAAVDAQLERFKPPEQLPPLPKVGLGTRLYADERVHRVVPAPIGFGLARARAEYLWRRNEGLRDNALKSMEFVVGRSSRKHEVEALAQRYLVQTAYRSEVLWRPWLTGNLPVSGVEHPQAALARGNGAILNFMHHGPYVGLTVSVDKVGVHAYAAIAPFYFEEPTPGFAGHRDRQHGKCLARGAHTFSAAGGFPLLTGLLKANRFVGLNTDSPGTLEMDFLGRRVKAASGAAKLSLKYGSPIVPVVARDIGKPGRAKIEFLPPLYPEEHPDPEQLQQAIADAHAPAILAWPEALEWPLDRWKPADPEEARYFGFED</sequence>
<keyword evidence="6" id="KW-0012">Acyltransferase</keyword>
<name>A0ABU4VNQ8_9ACTN</name>
<comment type="subcellular location">
    <subcellularLocation>
        <location evidence="1">Cell inner membrane</location>
    </subcellularLocation>
</comment>
<evidence type="ECO:0000256" key="1">
    <source>
        <dbReference type="ARBA" id="ARBA00004533"/>
    </source>
</evidence>
<accession>A0ABU4VNQ8</accession>
<proteinExistence type="predicted"/>
<evidence type="ECO:0000313" key="8">
    <source>
        <dbReference type="Proteomes" id="UP001277761"/>
    </source>
</evidence>
<comment type="caution">
    <text evidence="7">The sequence shown here is derived from an EMBL/GenBank/DDBJ whole genome shotgun (WGS) entry which is preliminary data.</text>
</comment>
<organism evidence="7 8">
    <name type="scientific">Patulibacter brassicae</name>
    <dbReference type="NCBI Taxonomy" id="1705717"/>
    <lineage>
        <taxon>Bacteria</taxon>
        <taxon>Bacillati</taxon>
        <taxon>Actinomycetota</taxon>
        <taxon>Thermoleophilia</taxon>
        <taxon>Solirubrobacterales</taxon>
        <taxon>Patulibacteraceae</taxon>
        <taxon>Patulibacter</taxon>
    </lineage>
</organism>
<keyword evidence="3" id="KW-0997">Cell inner membrane</keyword>
<dbReference type="Proteomes" id="UP001277761">
    <property type="component" value="Unassembled WGS sequence"/>
</dbReference>
<keyword evidence="8" id="KW-1185">Reference proteome</keyword>
<evidence type="ECO:0000313" key="7">
    <source>
        <dbReference type="EMBL" id="MDX8153487.1"/>
    </source>
</evidence>
<evidence type="ECO:0000256" key="2">
    <source>
        <dbReference type="ARBA" id="ARBA00022475"/>
    </source>
</evidence>
<keyword evidence="5" id="KW-0472">Membrane</keyword>
<evidence type="ECO:0000256" key="6">
    <source>
        <dbReference type="ARBA" id="ARBA00023315"/>
    </source>
</evidence>